<keyword evidence="5" id="KW-1185">Reference proteome</keyword>
<accession>A0AA35Q140</accession>
<dbReference type="GO" id="GO:0008270">
    <property type="term" value="F:zinc ion binding"/>
    <property type="evidence" value="ECO:0007669"/>
    <property type="project" value="InterPro"/>
</dbReference>
<reference evidence="4" key="1">
    <citation type="submission" date="2023-01" db="EMBL/GenBank/DDBJ databases">
        <authorList>
            <person name="Piombo E."/>
        </authorList>
    </citation>
    <scope>NUCLEOTIDE SEQUENCE</scope>
</reference>
<keyword evidence="2" id="KW-0539">Nucleus</keyword>
<organism evidence="4 5">
    <name type="scientific">Clonostachys chloroleuca</name>
    <dbReference type="NCBI Taxonomy" id="1926264"/>
    <lineage>
        <taxon>Eukaryota</taxon>
        <taxon>Fungi</taxon>
        <taxon>Dikarya</taxon>
        <taxon>Ascomycota</taxon>
        <taxon>Pezizomycotina</taxon>
        <taxon>Sordariomycetes</taxon>
        <taxon>Hypocreomycetidae</taxon>
        <taxon>Hypocreales</taxon>
        <taxon>Bionectriaceae</taxon>
        <taxon>Clonostachys</taxon>
    </lineage>
</organism>
<dbReference type="PANTHER" id="PTHR31001">
    <property type="entry name" value="UNCHARACTERIZED TRANSCRIPTIONAL REGULATORY PROTEIN"/>
    <property type="match status" value="1"/>
</dbReference>
<dbReference type="Pfam" id="PF04082">
    <property type="entry name" value="Fungal_trans"/>
    <property type="match status" value="1"/>
</dbReference>
<dbReference type="EMBL" id="CABFNP030000754">
    <property type="protein sequence ID" value="CAI6084364.1"/>
    <property type="molecule type" value="Genomic_DNA"/>
</dbReference>
<comment type="subcellular location">
    <subcellularLocation>
        <location evidence="1">Nucleus</location>
    </subcellularLocation>
</comment>
<evidence type="ECO:0000259" key="3">
    <source>
        <dbReference type="Pfam" id="PF04082"/>
    </source>
</evidence>
<dbReference type="GO" id="GO:0005634">
    <property type="term" value="C:nucleus"/>
    <property type="evidence" value="ECO:0007669"/>
    <property type="project" value="UniProtKB-SubCell"/>
</dbReference>
<dbReference type="InterPro" id="IPR007219">
    <property type="entry name" value="XnlR_reg_dom"/>
</dbReference>
<dbReference type="GO" id="GO:0003677">
    <property type="term" value="F:DNA binding"/>
    <property type="evidence" value="ECO:0007669"/>
    <property type="project" value="InterPro"/>
</dbReference>
<evidence type="ECO:0000256" key="2">
    <source>
        <dbReference type="ARBA" id="ARBA00023242"/>
    </source>
</evidence>
<dbReference type="AlphaFoldDB" id="A0AA35Q140"/>
<dbReference type="Proteomes" id="UP001160390">
    <property type="component" value="Unassembled WGS sequence"/>
</dbReference>
<evidence type="ECO:0000256" key="1">
    <source>
        <dbReference type="ARBA" id="ARBA00004123"/>
    </source>
</evidence>
<feature type="domain" description="Xylanolytic transcriptional activator regulatory" evidence="3">
    <location>
        <begin position="7"/>
        <end position="143"/>
    </location>
</feature>
<dbReference type="CDD" id="cd12148">
    <property type="entry name" value="fungal_TF_MHR"/>
    <property type="match status" value="1"/>
</dbReference>
<protein>
    <recommendedName>
        <fullName evidence="3">Xylanolytic transcriptional activator regulatory domain-containing protein</fullName>
    </recommendedName>
</protein>
<gene>
    <name evidence="4" type="ORF">CCHLO57077_00004869</name>
</gene>
<evidence type="ECO:0000313" key="4">
    <source>
        <dbReference type="EMBL" id="CAI6084364.1"/>
    </source>
</evidence>
<dbReference type="GO" id="GO:0006351">
    <property type="term" value="P:DNA-templated transcription"/>
    <property type="evidence" value="ECO:0007669"/>
    <property type="project" value="InterPro"/>
</dbReference>
<evidence type="ECO:0000313" key="5">
    <source>
        <dbReference type="Proteomes" id="UP001160390"/>
    </source>
</evidence>
<proteinExistence type="predicted"/>
<name>A0AA35Q140_9HYPO</name>
<dbReference type="PANTHER" id="PTHR31001:SF90">
    <property type="entry name" value="CENTROMERE DNA-BINDING PROTEIN COMPLEX CBF3 SUBUNIT B"/>
    <property type="match status" value="1"/>
</dbReference>
<sequence length="149" mass="16426">MCGPYSHLPSVERVYANLSLQQEVQPGHAILVLSIIAAATYSWAPSDGVNGVFSSPSDANEQVSLWITAAEDVLEATSRKTAQGMILIGFIAAHIHGLHRYRVLFANALVLARDLGLHRIDHPLNSGKASTSQAEIERRVWWYLCAFDW</sequence>
<comment type="caution">
    <text evidence="4">The sequence shown here is derived from an EMBL/GenBank/DDBJ whole genome shotgun (WGS) entry which is preliminary data.</text>
</comment>
<dbReference type="InterPro" id="IPR050613">
    <property type="entry name" value="Sec_Metabolite_Reg"/>
</dbReference>